<dbReference type="InterPro" id="IPR000780">
    <property type="entry name" value="CheR_MeTrfase"/>
</dbReference>
<dbReference type="Gene3D" id="3.40.50.150">
    <property type="entry name" value="Vaccinia Virus protein VP39"/>
    <property type="match status" value="1"/>
</dbReference>
<keyword evidence="8" id="KW-1185">Reference proteome</keyword>
<dbReference type="PIRSF" id="PIRSF000410">
    <property type="entry name" value="CheR"/>
    <property type="match status" value="1"/>
</dbReference>
<evidence type="ECO:0000256" key="1">
    <source>
        <dbReference type="ARBA" id="ARBA00001541"/>
    </source>
</evidence>
<protein>
    <recommendedName>
        <fullName evidence="2">protein-glutamate O-methyltransferase</fullName>
        <ecNumber evidence="2">2.1.1.80</ecNumber>
    </recommendedName>
</protein>
<evidence type="ECO:0000256" key="4">
    <source>
        <dbReference type="ARBA" id="ARBA00022679"/>
    </source>
</evidence>
<sequence>MGILSEEDFRKLTLYIKNKFGIHLGREKKTLVEGRLHKVLLSLGIDNANDYYQYLLQDKTGQADKILANAITTNHTFFMRESQHFEYFSEEVLPYFSEKLSDNDLRTWCAACSTGEEAYTLAMIIQDFFSLQKQSWDTKLLATDLSTSALNDARLGIYNDESIDMLPKRWRKTYFKQINENNFQVKNSLKNEIIFRQFNLNNPQFLFKKKFHIIFCRNVMIYFDRVTRKELVNKFYQWLEPGGYLFIGHSEVIERGDFSFQYVMPAVYRKGL</sequence>
<dbReference type="PANTHER" id="PTHR24422:SF26">
    <property type="entry name" value="CHEMOTAXIS PROTEIN METHYLTRANSFERASE"/>
    <property type="match status" value="1"/>
</dbReference>
<dbReference type="EMBL" id="CP120678">
    <property type="protein sequence ID" value="WIW69917.1"/>
    <property type="molecule type" value="Genomic_DNA"/>
</dbReference>
<dbReference type="GO" id="GO:0008983">
    <property type="term" value="F:protein-glutamate O-methyltransferase activity"/>
    <property type="evidence" value="ECO:0007669"/>
    <property type="project" value="UniProtKB-EC"/>
</dbReference>
<dbReference type="Proteomes" id="UP001243623">
    <property type="component" value="Chromosome"/>
</dbReference>
<dbReference type="SUPFAM" id="SSF53335">
    <property type="entry name" value="S-adenosyl-L-methionine-dependent methyltransferases"/>
    <property type="match status" value="1"/>
</dbReference>
<dbReference type="PANTHER" id="PTHR24422">
    <property type="entry name" value="CHEMOTAXIS PROTEIN METHYLTRANSFERASE"/>
    <property type="match status" value="1"/>
</dbReference>
<dbReference type="Gene3D" id="1.10.155.10">
    <property type="entry name" value="Chemotaxis receptor methyltransferase CheR, N-terminal domain"/>
    <property type="match status" value="1"/>
</dbReference>
<evidence type="ECO:0000313" key="7">
    <source>
        <dbReference type="EMBL" id="WIW69917.1"/>
    </source>
</evidence>
<evidence type="ECO:0000256" key="5">
    <source>
        <dbReference type="ARBA" id="ARBA00022691"/>
    </source>
</evidence>
<evidence type="ECO:0000256" key="3">
    <source>
        <dbReference type="ARBA" id="ARBA00022603"/>
    </source>
</evidence>
<feature type="domain" description="CheR-type methyltransferase" evidence="6">
    <location>
        <begin position="1"/>
        <end position="272"/>
    </location>
</feature>
<dbReference type="KEGG" id="sgbi:P3F81_08305"/>
<dbReference type="InterPro" id="IPR050903">
    <property type="entry name" value="Bact_Chemotaxis_MeTrfase"/>
</dbReference>
<dbReference type="PROSITE" id="PS50123">
    <property type="entry name" value="CHER"/>
    <property type="match status" value="1"/>
</dbReference>
<keyword evidence="4" id="KW-0808">Transferase</keyword>
<organism evidence="7 8">
    <name type="scientific">Selenobaculum gibii</name>
    <dbReference type="NCBI Taxonomy" id="3054208"/>
    <lineage>
        <taxon>Bacteria</taxon>
        <taxon>Bacillati</taxon>
        <taxon>Bacillota</taxon>
        <taxon>Negativicutes</taxon>
        <taxon>Selenomonadales</taxon>
        <taxon>Selenomonadaceae</taxon>
        <taxon>Selenobaculum</taxon>
    </lineage>
</organism>
<evidence type="ECO:0000259" key="6">
    <source>
        <dbReference type="PROSITE" id="PS50123"/>
    </source>
</evidence>
<dbReference type="InterPro" id="IPR022641">
    <property type="entry name" value="CheR_N"/>
</dbReference>
<reference evidence="7" key="1">
    <citation type="submission" date="2023-03" db="EMBL/GenBank/DDBJ databases">
        <title>Selenobaculum gbiensis gen. nov. sp. nov., a new bacterium isolated from the gut microbiota of IBD patient.</title>
        <authorList>
            <person name="Yeo S."/>
            <person name="Park H."/>
            <person name="Huh C.S."/>
        </authorList>
    </citation>
    <scope>NUCLEOTIDE SEQUENCE</scope>
    <source>
        <strain evidence="7">ICN-92133</strain>
    </source>
</reference>
<comment type="catalytic activity">
    <reaction evidence="1">
        <text>L-glutamyl-[protein] + S-adenosyl-L-methionine = [protein]-L-glutamate 5-O-methyl ester + S-adenosyl-L-homocysteine</text>
        <dbReference type="Rhea" id="RHEA:24452"/>
        <dbReference type="Rhea" id="RHEA-COMP:10208"/>
        <dbReference type="Rhea" id="RHEA-COMP:10311"/>
        <dbReference type="ChEBI" id="CHEBI:29973"/>
        <dbReference type="ChEBI" id="CHEBI:57856"/>
        <dbReference type="ChEBI" id="CHEBI:59789"/>
        <dbReference type="ChEBI" id="CHEBI:82795"/>
        <dbReference type="EC" id="2.1.1.80"/>
    </reaction>
</comment>
<keyword evidence="3" id="KW-0489">Methyltransferase</keyword>
<dbReference type="GO" id="GO:0032259">
    <property type="term" value="P:methylation"/>
    <property type="evidence" value="ECO:0007669"/>
    <property type="project" value="UniProtKB-KW"/>
</dbReference>
<proteinExistence type="predicted"/>
<dbReference type="InterPro" id="IPR022642">
    <property type="entry name" value="CheR_C"/>
</dbReference>
<dbReference type="AlphaFoldDB" id="A0A9Y2EQE4"/>
<gene>
    <name evidence="7" type="ORF">P3F81_08305</name>
</gene>
<name>A0A9Y2EQE4_9FIRM</name>
<dbReference type="Pfam" id="PF01739">
    <property type="entry name" value="CheR"/>
    <property type="match status" value="1"/>
</dbReference>
<dbReference type="InterPro" id="IPR036804">
    <property type="entry name" value="CheR_N_sf"/>
</dbReference>
<dbReference type="SUPFAM" id="SSF47757">
    <property type="entry name" value="Chemotaxis receptor methyltransferase CheR, N-terminal domain"/>
    <property type="match status" value="1"/>
</dbReference>
<dbReference type="Pfam" id="PF03705">
    <property type="entry name" value="CheR_N"/>
    <property type="match status" value="1"/>
</dbReference>
<dbReference type="PRINTS" id="PR00996">
    <property type="entry name" value="CHERMTFRASE"/>
</dbReference>
<evidence type="ECO:0000256" key="2">
    <source>
        <dbReference type="ARBA" id="ARBA00012534"/>
    </source>
</evidence>
<dbReference type="InterPro" id="IPR026024">
    <property type="entry name" value="Chemotaxis_MeTrfase_CheR"/>
</dbReference>
<dbReference type="InterPro" id="IPR029063">
    <property type="entry name" value="SAM-dependent_MTases_sf"/>
</dbReference>
<dbReference type="EC" id="2.1.1.80" evidence="2"/>
<evidence type="ECO:0000313" key="8">
    <source>
        <dbReference type="Proteomes" id="UP001243623"/>
    </source>
</evidence>
<dbReference type="SMART" id="SM00138">
    <property type="entry name" value="MeTrc"/>
    <property type="match status" value="1"/>
</dbReference>
<dbReference type="CDD" id="cd02440">
    <property type="entry name" value="AdoMet_MTases"/>
    <property type="match status" value="1"/>
</dbReference>
<accession>A0A9Y2EQE4</accession>
<dbReference type="RefSeq" id="WP_147669767.1">
    <property type="nucleotide sequence ID" value="NZ_CP120678.1"/>
</dbReference>
<keyword evidence="5" id="KW-0949">S-adenosyl-L-methionine</keyword>